<dbReference type="EMBL" id="JBBKXY010000003">
    <property type="protein sequence ID" value="MFD3294123.1"/>
    <property type="molecule type" value="Genomic_DNA"/>
</dbReference>
<evidence type="ECO:0000259" key="3">
    <source>
        <dbReference type="PROSITE" id="PS01124"/>
    </source>
</evidence>
<keyword evidence="1" id="KW-0238">DNA-binding</keyword>
<proteinExistence type="predicted"/>
<feature type="transmembrane region" description="Helical" evidence="2">
    <location>
        <begin position="32"/>
        <end position="52"/>
    </location>
</feature>
<evidence type="ECO:0000313" key="4">
    <source>
        <dbReference type="EMBL" id="MFD3294123.1"/>
    </source>
</evidence>
<keyword evidence="5" id="KW-1185">Reference proteome</keyword>
<feature type="transmembrane region" description="Helical" evidence="2">
    <location>
        <begin position="6"/>
        <end position="25"/>
    </location>
</feature>
<comment type="caution">
    <text evidence="4">The sequence shown here is derived from an EMBL/GenBank/DDBJ whole genome shotgun (WGS) entry which is preliminary data.</text>
</comment>
<sequence length="385" mass="45053">MFDFVPYLSFLTSGIGVLFICYLLVRFPRIPQVYLLGWIIFSLVFLEFYIYALTSKHIYQMLFILRTPNIIRIFLPVVLYWYVRQMLIPSKKVKAKHYLHFVFPVIMTIGVMPDLFLSATEKTTILDNYYFQNKYFISTPMGWIPAGFVQPASILFGIVYGVITLFLIWQTKHKMGTSYVHINKQSINWLNLLSGAVTIYFLLQFYQYINLFLNNSFDPPSQLIKCAIGISLFTYFITTPNVQENMDGCILPKEKEIPSIFEIQPELLVAMALDNEAIAFDEKMKTDQAYLSPDFDLATMAKLVNMPSAKLSKQIKMYYGISFAEYINRLRIHHFLLQREFFDQYTLETYIYQSGFANRSTFYTAFKKYVGVNPSFYLKEMCHSS</sequence>
<keyword evidence="2" id="KW-0812">Transmembrane</keyword>
<organism evidence="4 5">
    <name type="scientific">Aquirufa originis</name>
    <dbReference type="NCBI Taxonomy" id="3096514"/>
    <lineage>
        <taxon>Bacteria</taxon>
        <taxon>Pseudomonadati</taxon>
        <taxon>Bacteroidota</taxon>
        <taxon>Cytophagia</taxon>
        <taxon>Cytophagales</taxon>
        <taxon>Flectobacillaceae</taxon>
        <taxon>Aquirufa</taxon>
    </lineage>
</organism>
<keyword evidence="2" id="KW-0472">Membrane</keyword>
<dbReference type="RefSeq" id="WP_377979332.1">
    <property type="nucleotide sequence ID" value="NZ_JBBKXY010000003.1"/>
</dbReference>
<dbReference type="Pfam" id="PF12833">
    <property type="entry name" value="HTH_18"/>
    <property type="match status" value="1"/>
</dbReference>
<evidence type="ECO:0000256" key="1">
    <source>
        <dbReference type="ARBA" id="ARBA00023125"/>
    </source>
</evidence>
<feature type="transmembrane region" description="Helical" evidence="2">
    <location>
        <begin position="58"/>
        <end position="83"/>
    </location>
</feature>
<feature type="transmembrane region" description="Helical" evidence="2">
    <location>
        <begin position="148"/>
        <end position="169"/>
    </location>
</feature>
<reference evidence="4 5" key="1">
    <citation type="submission" date="2024-03" db="EMBL/GenBank/DDBJ databases">
        <title>Aquirufa genome sequencing.</title>
        <authorList>
            <person name="Pitt A."/>
            <person name="Hahn M.W."/>
        </authorList>
    </citation>
    <scope>NUCLEOTIDE SEQUENCE [LARGE SCALE GENOMIC DNA]</scope>
    <source>
        <strain evidence="4 5">KTFRIE-69F</strain>
    </source>
</reference>
<feature type="domain" description="HTH araC/xylS-type" evidence="3">
    <location>
        <begin position="281"/>
        <end position="380"/>
    </location>
</feature>
<accession>A0ABW6D7E9</accession>
<evidence type="ECO:0000313" key="5">
    <source>
        <dbReference type="Proteomes" id="UP001598112"/>
    </source>
</evidence>
<dbReference type="InterPro" id="IPR018060">
    <property type="entry name" value="HTH_AraC"/>
</dbReference>
<dbReference type="PANTHER" id="PTHR43280">
    <property type="entry name" value="ARAC-FAMILY TRANSCRIPTIONAL REGULATOR"/>
    <property type="match status" value="1"/>
</dbReference>
<dbReference type="PROSITE" id="PS01124">
    <property type="entry name" value="HTH_ARAC_FAMILY_2"/>
    <property type="match status" value="1"/>
</dbReference>
<dbReference type="PANTHER" id="PTHR43280:SF2">
    <property type="entry name" value="HTH-TYPE TRANSCRIPTIONAL REGULATOR EXSA"/>
    <property type="match status" value="1"/>
</dbReference>
<protein>
    <submittedName>
        <fullName evidence="4">AraC family transcriptional regulator</fullName>
    </submittedName>
</protein>
<dbReference type="SMART" id="SM00342">
    <property type="entry name" value="HTH_ARAC"/>
    <property type="match status" value="1"/>
</dbReference>
<gene>
    <name evidence="4" type="ORF">SKC35_10520</name>
</gene>
<keyword evidence="2" id="KW-1133">Transmembrane helix</keyword>
<name>A0ABW6D7E9_9BACT</name>
<evidence type="ECO:0000256" key="2">
    <source>
        <dbReference type="SAM" id="Phobius"/>
    </source>
</evidence>
<dbReference type="Proteomes" id="UP001598112">
    <property type="component" value="Unassembled WGS sequence"/>
</dbReference>
<dbReference type="Gene3D" id="1.10.10.60">
    <property type="entry name" value="Homeodomain-like"/>
    <property type="match status" value="2"/>
</dbReference>
<feature type="transmembrane region" description="Helical" evidence="2">
    <location>
        <begin position="95"/>
        <end position="112"/>
    </location>
</feature>
<feature type="transmembrane region" description="Helical" evidence="2">
    <location>
        <begin position="189"/>
        <end position="209"/>
    </location>
</feature>